<dbReference type="EMBL" id="BARV01007088">
    <property type="protein sequence ID" value="GAI03549.1"/>
    <property type="molecule type" value="Genomic_DNA"/>
</dbReference>
<dbReference type="AlphaFoldDB" id="X1MB26"/>
<protein>
    <submittedName>
        <fullName evidence="1">Uncharacterized protein</fullName>
    </submittedName>
</protein>
<organism evidence="1">
    <name type="scientific">marine sediment metagenome</name>
    <dbReference type="NCBI Taxonomy" id="412755"/>
    <lineage>
        <taxon>unclassified sequences</taxon>
        <taxon>metagenomes</taxon>
        <taxon>ecological metagenomes</taxon>
    </lineage>
</organism>
<gene>
    <name evidence="1" type="ORF">S06H3_14489</name>
</gene>
<proteinExistence type="predicted"/>
<comment type="caution">
    <text evidence="1">The sequence shown here is derived from an EMBL/GenBank/DDBJ whole genome shotgun (WGS) entry which is preliminary data.</text>
</comment>
<reference evidence="1" key="1">
    <citation type="journal article" date="2014" name="Front. Microbiol.">
        <title>High frequency of phylogenetically diverse reductive dehalogenase-homologous genes in deep subseafloor sedimentary metagenomes.</title>
        <authorList>
            <person name="Kawai M."/>
            <person name="Futagami T."/>
            <person name="Toyoda A."/>
            <person name="Takaki Y."/>
            <person name="Nishi S."/>
            <person name="Hori S."/>
            <person name="Arai W."/>
            <person name="Tsubouchi T."/>
            <person name="Morono Y."/>
            <person name="Uchiyama I."/>
            <person name="Ito T."/>
            <person name="Fujiyama A."/>
            <person name="Inagaki F."/>
            <person name="Takami H."/>
        </authorList>
    </citation>
    <scope>NUCLEOTIDE SEQUENCE</scope>
    <source>
        <strain evidence="1">Expedition CK06-06</strain>
    </source>
</reference>
<name>X1MB26_9ZZZZ</name>
<sequence length="151" mass="17202">MGIFLAILGIVVTIIFAIYYGRKAITRKTFKTDFSKIVKKVVREEIEAYLNGLPFIKDKDKQNILKQAFKNMENYKYDSAISSFKDYLNSFTISESERCAILNFIGISQSEIGENLEAKNTFNEMILIAKRINDYEALAVANGNMGVILVY</sequence>
<evidence type="ECO:0000313" key="1">
    <source>
        <dbReference type="EMBL" id="GAI03549.1"/>
    </source>
</evidence>
<dbReference type="Gene3D" id="1.25.40.10">
    <property type="entry name" value="Tetratricopeptide repeat domain"/>
    <property type="match status" value="1"/>
</dbReference>
<accession>X1MB26</accession>
<dbReference type="InterPro" id="IPR011990">
    <property type="entry name" value="TPR-like_helical_dom_sf"/>
</dbReference>